<dbReference type="EMBL" id="KQ999054">
    <property type="protein sequence ID" value="KZV42431.1"/>
    <property type="molecule type" value="Genomic_DNA"/>
</dbReference>
<feature type="region of interest" description="Disordered" evidence="1">
    <location>
        <begin position="178"/>
        <end position="198"/>
    </location>
</feature>
<evidence type="ECO:0000313" key="3">
    <source>
        <dbReference type="Proteomes" id="UP000250235"/>
    </source>
</evidence>
<sequence length="604" mass="67566">MKSACLLEEAMSSDDDISSDVITISKELVSATMKSACLLEEAMSSDDDISSDVITISTFCLRAKGSVDGFNEEPVAGKTHVSQAFHDQRLDNQLQAYLHQLVNQSQATVYPVAGYSVLHIQSIGNSDAGKADVVKSCKPVDKESRRKEVEGNNQMQSFSGDLLFNVQEPELLPRKISLKLSTNSPPNPSASPAQGETQQKLLENSNLSRYLTIQLKSKLIQLTAYGRELNPISTTISRINQLKSKLKMIINHILKSSKETEKLSAGILNSARTLQPLRAPSTRRIRSADLYQSKDLKEMSSAPQSRSKQGLKATVKVNYSDLNITPNLIPSHYTRSASPRLYARATTKRRRLGVSLQNKQISRHRLAREHPDLVKSEIHEPYRSRVHPAQEKYDQLSYKLTTTNSFHPKLRQLPALIRTVRPHQLAPKLILTTSTASLSKSAPSAQSIQNIYKLNPAYTHAGNPELFTFKLLSPKQLAEEDSFKPMKKFSLDHVYCVSSQPRPRHCTSLGMKTQLSFRTNRSWPQQITLPDRSLLHISSRSTISFFFPAQLARSDQALSVICLLNPGHQQVPNLNTDYYASRPAIISEPRLIIATWFSSQTQHS</sequence>
<accession>A0A2Z7C8U7</accession>
<gene>
    <name evidence="2" type="ORF">F511_12657</name>
</gene>
<dbReference type="AlphaFoldDB" id="A0A2Z7C8U7"/>
<name>A0A2Z7C8U7_9LAMI</name>
<dbReference type="Proteomes" id="UP000250235">
    <property type="component" value="Unassembled WGS sequence"/>
</dbReference>
<organism evidence="2 3">
    <name type="scientific">Dorcoceras hygrometricum</name>
    <dbReference type="NCBI Taxonomy" id="472368"/>
    <lineage>
        <taxon>Eukaryota</taxon>
        <taxon>Viridiplantae</taxon>
        <taxon>Streptophyta</taxon>
        <taxon>Embryophyta</taxon>
        <taxon>Tracheophyta</taxon>
        <taxon>Spermatophyta</taxon>
        <taxon>Magnoliopsida</taxon>
        <taxon>eudicotyledons</taxon>
        <taxon>Gunneridae</taxon>
        <taxon>Pentapetalae</taxon>
        <taxon>asterids</taxon>
        <taxon>lamiids</taxon>
        <taxon>Lamiales</taxon>
        <taxon>Gesneriaceae</taxon>
        <taxon>Didymocarpoideae</taxon>
        <taxon>Trichosporeae</taxon>
        <taxon>Loxocarpinae</taxon>
        <taxon>Dorcoceras</taxon>
    </lineage>
</organism>
<evidence type="ECO:0000256" key="1">
    <source>
        <dbReference type="SAM" id="MobiDB-lite"/>
    </source>
</evidence>
<protein>
    <submittedName>
        <fullName evidence="2">Uncharacterized protein</fullName>
    </submittedName>
</protein>
<reference evidence="2 3" key="1">
    <citation type="journal article" date="2015" name="Proc. Natl. Acad. Sci. U.S.A.">
        <title>The resurrection genome of Boea hygrometrica: A blueprint for survival of dehydration.</title>
        <authorList>
            <person name="Xiao L."/>
            <person name="Yang G."/>
            <person name="Zhang L."/>
            <person name="Yang X."/>
            <person name="Zhao S."/>
            <person name="Ji Z."/>
            <person name="Zhou Q."/>
            <person name="Hu M."/>
            <person name="Wang Y."/>
            <person name="Chen M."/>
            <person name="Xu Y."/>
            <person name="Jin H."/>
            <person name="Xiao X."/>
            <person name="Hu G."/>
            <person name="Bao F."/>
            <person name="Hu Y."/>
            <person name="Wan P."/>
            <person name="Li L."/>
            <person name="Deng X."/>
            <person name="Kuang T."/>
            <person name="Xiang C."/>
            <person name="Zhu J.K."/>
            <person name="Oliver M.J."/>
            <person name="He Y."/>
        </authorList>
    </citation>
    <scope>NUCLEOTIDE SEQUENCE [LARGE SCALE GENOMIC DNA]</scope>
    <source>
        <strain evidence="3">cv. XS01</strain>
    </source>
</reference>
<evidence type="ECO:0000313" key="2">
    <source>
        <dbReference type="EMBL" id="KZV42431.1"/>
    </source>
</evidence>
<keyword evidence="3" id="KW-1185">Reference proteome</keyword>
<proteinExistence type="predicted"/>